<dbReference type="Pfam" id="PF00404">
    <property type="entry name" value="Dockerin_1"/>
    <property type="match status" value="1"/>
</dbReference>
<dbReference type="GO" id="GO:0016020">
    <property type="term" value="C:membrane"/>
    <property type="evidence" value="ECO:0007669"/>
    <property type="project" value="GOC"/>
</dbReference>
<evidence type="ECO:0000256" key="7">
    <source>
        <dbReference type="ARBA" id="ARBA00023277"/>
    </source>
</evidence>
<evidence type="ECO:0000259" key="10">
    <source>
        <dbReference type="PROSITE" id="PS51175"/>
    </source>
</evidence>
<dbReference type="GO" id="GO:0008810">
    <property type="term" value="F:cellulase activity"/>
    <property type="evidence" value="ECO:0007669"/>
    <property type="project" value="UniProtKB-EC"/>
</dbReference>
<dbReference type="GO" id="GO:0030246">
    <property type="term" value="F:carbohydrate binding"/>
    <property type="evidence" value="ECO:0007669"/>
    <property type="project" value="InterPro"/>
</dbReference>
<keyword evidence="4" id="KW-0732">Signal</keyword>
<evidence type="ECO:0000256" key="8">
    <source>
        <dbReference type="ARBA" id="ARBA00023295"/>
    </source>
</evidence>
<gene>
    <name evidence="12" type="ORF">L323_17745</name>
</gene>
<feature type="domain" description="CBM6" evidence="10">
    <location>
        <begin position="434"/>
        <end position="557"/>
    </location>
</feature>
<dbReference type="PROSITE" id="PS51766">
    <property type="entry name" value="DOCKERIN"/>
    <property type="match status" value="1"/>
</dbReference>
<dbReference type="EC" id="3.2.1.4" evidence="3"/>
<dbReference type="Proteomes" id="UP000016860">
    <property type="component" value="Unassembled WGS sequence"/>
</dbReference>
<dbReference type="InterPro" id="IPR036439">
    <property type="entry name" value="Dockerin_dom_sf"/>
</dbReference>
<dbReference type="SMART" id="SM00606">
    <property type="entry name" value="CBD_IV"/>
    <property type="match status" value="1"/>
</dbReference>
<dbReference type="Pfam" id="PF03422">
    <property type="entry name" value="CBM_6"/>
    <property type="match status" value="1"/>
</dbReference>
<dbReference type="Gene3D" id="1.10.1330.10">
    <property type="entry name" value="Dockerin domain"/>
    <property type="match status" value="1"/>
</dbReference>
<dbReference type="PANTHER" id="PTHR11069">
    <property type="entry name" value="GLUCOSYLCERAMIDASE"/>
    <property type="match status" value="1"/>
</dbReference>
<accession>U4QXW6</accession>
<dbReference type="AlphaFoldDB" id="U4QXW6"/>
<proteinExistence type="inferred from homology"/>
<dbReference type="SUPFAM" id="SSF51445">
    <property type="entry name" value="(Trans)glycosidases"/>
    <property type="match status" value="1"/>
</dbReference>
<dbReference type="Gene3D" id="3.20.20.80">
    <property type="entry name" value="Glycosidases"/>
    <property type="match status" value="1"/>
</dbReference>
<dbReference type="CDD" id="cd14256">
    <property type="entry name" value="Dockerin_I"/>
    <property type="match status" value="1"/>
</dbReference>
<evidence type="ECO:0000256" key="3">
    <source>
        <dbReference type="ARBA" id="ARBA00012601"/>
    </source>
</evidence>
<dbReference type="GO" id="GO:0004348">
    <property type="term" value="F:glucosylceramidase activity"/>
    <property type="evidence" value="ECO:0007669"/>
    <property type="project" value="InterPro"/>
</dbReference>
<dbReference type="PANTHER" id="PTHR11069:SF38">
    <property type="entry name" value="GLUCURONOXYLANASE XYNC"/>
    <property type="match status" value="1"/>
</dbReference>
<dbReference type="EMBL" id="ATAY01000088">
    <property type="protein sequence ID" value="EPR09374.1"/>
    <property type="molecule type" value="Genomic_DNA"/>
</dbReference>
<dbReference type="GO" id="GO:0030245">
    <property type="term" value="P:cellulose catabolic process"/>
    <property type="evidence" value="ECO:0007669"/>
    <property type="project" value="UniProtKB-KW"/>
</dbReference>
<dbReference type="InterPro" id="IPR017853">
    <property type="entry name" value="GH"/>
</dbReference>
<dbReference type="CDD" id="cd04084">
    <property type="entry name" value="CBM6_xylanase-like"/>
    <property type="match status" value="1"/>
</dbReference>
<dbReference type="STRING" id="1330534.L323_17745"/>
<dbReference type="Gene3D" id="2.60.120.260">
    <property type="entry name" value="Galactose-binding domain-like"/>
    <property type="match status" value="1"/>
</dbReference>
<dbReference type="InterPro" id="IPR016134">
    <property type="entry name" value="Dockerin_dom"/>
</dbReference>
<evidence type="ECO:0000256" key="1">
    <source>
        <dbReference type="ARBA" id="ARBA00000966"/>
    </source>
</evidence>
<dbReference type="OrthoDB" id="9806701at2"/>
<dbReference type="InterPro" id="IPR001139">
    <property type="entry name" value="Glyco_hydro_30"/>
</dbReference>
<dbReference type="PROSITE" id="PS00018">
    <property type="entry name" value="EF_HAND_1"/>
    <property type="match status" value="1"/>
</dbReference>
<dbReference type="Gene3D" id="2.60.40.1180">
    <property type="entry name" value="Golgi alpha-mannosidase II"/>
    <property type="match status" value="1"/>
</dbReference>
<keyword evidence="6" id="KW-0136">Cellulose degradation</keyword>
<dbReference type="PROSITE" id="PS51175">
    <property type="entry name" value="CBM6"/>
    <property type="match status" value="1"/>
</dbReference>
<keyword evidence="9" id="KW-0624">Polysaccharide degradation</keyword>
<feature type="domain" description="Dockerin" evidence="11">
    <location>
        <begin position="562"/>
        <end position="628"/>
    </location>
</feature>
<evidence type="ECO:0000256" key="9">
    <source>
        <dbReference type="ARBA" id="ARBA00023326"/>
    </source>
</evidence>
<dbReference type="InterPro" id="IPR006584">
    <property type="entry name" value="Cellulose-bd_IV"/>
</dbReference>
<dbReference type="GO" id="GO:0006665">
    <property type="term" value="P:sphingolipid metabolic process"/>
    <property type="evidence" value="ECO:0007669"/>
    <property type="project" value="InterPro"/>
</dbReference>
<evidence type="ECO:0000256" key="6">
    <source>
        <dbReference type="ARBA" id="ARBA00023001"/>
    </source>
</evidence>
<comment type="similarity">
    <text evidence="2">Belongs to the glycosyl hydrolase 30 family.</text>
</comment>
<dbReference type="InterPro" id="IPR013780">
    <property type="entry name" value="Glyco_hydro_b"/>
</dbReference>
<evidence type="ECO:0000256" key="4">
    <source>
        <dbReference type="ARBA" id="ARBA00022729"/>
    </source>
</evidence>
<comment type="caution">
    <text evidence="12">The sequence shown here is derived from an EMBL/GenBank/DDBJ whole genome shotgun (WGS) entry which is preliminary data.</text>
</comment>
<comment type="catalytic activity">
    <reaction evidence="1">
        <text>Endohydrolysis of (1-&gt;4)-beta-D-glucosidic linkages in cellulose, lichenin and cereal beta-D-glucans.</text>
        <dbReference type="EC" id="3.2.1.4"/>
    </reaction>
</comment>
<dbReference type="PATRIC" id="fig|1330534.3.peg.3526"/>
<dbReference type="SUPFAM" id="SSF63446">
    <property type="entry name" value="Type I dockerin domain"/>
    <property type="match status" value="1"/>
</dbReference>
<sequence length="632" mass="68904">MITSIKKMLSVLLICLIVFSLVFTVQVTEVSAASDVTVNLSAEKQEMRGFGGMVHTGWQSDLTVAQRETAFGNGDGQLGFTILRIHVDENSSNWSKEVATAKSAIAHGGIVFASPWNPPTAMQEKFTRNGTANQTRLKYDQYDEYAQHLNNFVKYMKDNGAPLYAISVQNEPDYAETWTWWTPQEMLNFMKNNAGSITGAKVIAPESFQYLKNMSDPILNDSAALANMDILGAHFYGTSVSNMPYPLFQQKGAGKELWMTEVYVPNSNADSADRFPEALDVAYNMHNGIVEGNFQAYVWWYIRRSYGPMKEDGTMSKRGAMMAQYSKFVRPGYVRVDATKNPDTNVYISAYKGDGKAVIVAINKGTSAVSQKFNLQGATSVSKVSSWVTDGSRNVTASTSYTGTSFTAQLPAQSVTTFVADLGTITPVEKDAFSQLEGEAYDDQSGTQNGSCNEGGECLGYIENGDYAVYKNVNFGAGAQSFKARVSSATNGGNIEIRLDSPTGTLVGTCPVTGTGAWQNWVDVNCNVSGVSGKHDLYLTFTGDSGYLFNINWFKFINAPIVTGKTGDINNDGQIDAIDLLLLKKYILGLEAIEYANLADLDANGEVNAIDFSLLKQYLLGLISVLPTPRPV</sequence>
<dbReference type="SUPFAM" id="SSF49785">
    <property type="entry name" value="Galactose-binding domain-like"/>
    <property type="match status" value="1"/>
</dbReference>
<dbReference type="InterPro" id="IPR008979">
    <property type="entry name" value="Galactose-bd-like_sf"/>
</dbReference>
<evidence type="ECO:0000313" key="12">
    <source>
        <dbReference type="EMBL" id="EPR09374.1"/>
    </source>
</evidence>
<dbReference type="InterPro" id="IPR002105">
    <property type="entry name" value="Dockerin_1_rpt"/>
</dbReference>
<dbReference type="InterPro" id="IPR018247">
    <property type="entry name" value="EF_Hand_1_Ca_BS"/>
</dbReference>
<dbReference type="SUPFAM" id="SSF51011">
    <property type="entry name" value="Glycosyl hydrolase domain"/>
    <property type="match status" value="1"/>
</dbReference>
<dbReference type="RefSeq" id="WP_020816935.1">
    <property type="nucleotide sequence ID" value="NZ_ATAY01000088.1"/>
</dbReference>
<evidence type="ECO:0000313" key="13">
    <source>
        <dbReference type="Proteomes" id="UP000016860"/>
    </source>
</evidence>
<evidence type="ECO:0000256" key="5">
    <source>
        <dbReference type="ARBA" id="ARBA00022801"/>
    </source>
</evidence>
<keyword evidence="8" id="KW-0326">Glycosidase</keyword>
<name>U4QXW6_9FIRM</name>
<protein>
    <recommendedName>
        <fullName evidence="3">cellulase</fullName>
        <ecNumber evidence="3">3.2.1.4</ecNumber>
    </recommendedName>
</protein>
<organism evidence="12 13">
    <name type="scientific">Ruminiclostridium papyrosolvens C7</name>
    <dbReference type="NCBI Taxonomy" id="1330534"/>
    <lineage>
        <taxon>Bacteria</taxon>
        <taxon>Bacillati</taxon>
        <taxon>Bacillota</taxon>
        <taxon>Clostridia</taxon>
        <taxon>Eubacteriales</taxon>
        <taxon>Oscillospiraceae</taxon>
        <taxon>Ruminiclostridium</taxon>
    </lineage>
</organism>
<evidence type="ECO:0000259" key="11">
    <source>
        <dbReference type="PROSITE" id="PS51766"/>
    </source>
</evidence>
<evidence type="ECO:0000256" key="2">
    <source>
        <dbReference type="ARBA" id="ARBA00005382"/>
    </source>
</evidence>
<reference evidence="12 13" key="1">
    <citation type="journal article" date="2013" name="Genome Announc.">
        <title>Draft Genome Sequence of the Cellulolytic Bacterium Clostridium papyrosolvens C7 (ATCC 700395).</title>
        <authorList>
            <person name="Zepeda V."/>
            <person name="Dassa B."/>
            <person name="Borovok I."/>
            <person name="Lamed R."/>
            <person name="Bayer E.A."/>
            <person name="Cate J.H."/>
        </authorList>
    </citation>
    <scope>NUCLEOTIDE SEQUENCE [LARGE SCALE GENOMIC DNA]</scope>
    <source>
        <strain evidence="12 13">C7</strain>
    </source>
</reference>
<keyword evidence="7" id="KW-0119">Carbohydrate metabolism</keyword>
<keyword evidence="5" id="KW-0378">Hydrolase</keyword>
<dbReference type="InterPro" id="IPR005084">
    <property type="entry name" value="CBM6"/>
</dbReference>